<dbReference type="CDD" id="cd05260">
    <property type="entry name" value="GDP_MD_SDR_e"/>
    <property type="match status" value="1"/>
</dbReference>
<gene>
    <name evidence="5 7" type="primary">gmd</name>
    <name evidence="7" type="ORF">ACFFJP_10715</name>
</gene>
<protein>
    <recommendedName>
        <fullName evidence="3 5">GDP-mannose 4,6-dehydratase</fullName>
        <ecNumber evidence="3 5">4.2.1.47</ecNumber>
    </recommendedName>
    <alternativeName>
        <fullName evidence="5">GDP-D-mannose dehydratase</fullName>
    </alternativeName>
</protein>
<dbReference type="PANTHER" id="PTHR43715:SF1">
    <property type="entry name" value="GDP-MANNOSE 4,6 DEHYDRATASE"/>
    <property type="match status" value="1"/>
</dbReference>
<dbReference type="RefSeq" id="WP_377243231.1">
    <property type="nucleotide sequence ID" value="NZ_JBHLXP010000001.1"/>
</dbReference>
<proteinExistence type="inferred from homology"/>
<dbReference type="SUPFAM" id="SSF51735">
    <property type="entry name" value="NAD(P)-binding Rossmann-fold domains"/>
    <property type="match status" value="1"/>
</dbReference>
<comment type="cofactor">
    <cofactor evidence="1 5">
        <name>NADP(+)</name>
        <dbReference type="ChEBI" id="CHEBI:58349"/>
    </cofactor>
</comment>
<evidence type="ECO:0000256" key="5">
    <source>
        <dbReference type="HAMAP-Rule" id="MF_00955"/>
    </source>
</evidence>
<keyword evidence="5" id="KW-0521">NADP</keyword>
<dbReference type="GO" id="GO:0008446">
    <property type="term" value="F:GDP-mannose 4,6-dehydratase activity"/>
    <property type="evidence" value="ECO:0007669"/>
    <property type="project" value="UniProtKB-EC"/>
</dbReference>
<evidence type="ECO:0000256" key="1">
    <source>
        <dbReference type="ARBA" id="ARBA00001937"/>
    </source>
</evidence>
<dbReference type="Gene3D" id="3.90.25.10">
    <property type="entry name" value="UDP-galactose 4-epimerase, domain 1"/>
    <property type="match status" value="1"/>
</dbReference>
<dbReference type="EMBL" id="JBHLXP010000001">
    <property type="protein sequence ID" value="MFC0048756.1"/>
    <property type="molecule type" value="Genomic_DNA"/>
</dbReference>
<evidence type="ECO:0000256" key="3">
    <source>
        <dbReference type="ARBA" id="ARBA00011989"/>
    </source>
</evidence>
<evidence type="ECO:0000313" key="7">
    <source>
        <dbReference type="EMBL" id="MFC0048756.1"/>
    </source>
</evidence>
<sequence length="366" mass="40379">MNKKVAFITGITGQDGSYLAELLLAKGYQVHGLKRRASSLNTSRIDHIYQDPHQQDLPLFLHYGDMSDSLALCGLLQKIQPDEIYHLAAQSHVAVSFEAAEYTANVVALGTIRLLEAVRLSGLNCRFFQAATSEMYGKVTSLMQNEDTPFRPCSPYAIAKVGAYWTTVNYREAYGLFAVNGIMFNHESPRRGETFVTRKITRALAAIALGQQQCLYLGNLDARRDWGFAADYMDAAWRMLQQDTPSDFVIATGVQHTVREFLQCCAASLGISLSFSGSGLTEIATVLHCDPARTPALQPGAVILRIDPRYLRPSEVPSLCGDATRARTVLGWQPATDFTALCQMMMAHDLAQAKRQALLEANGYAR</sequence>
<dbReference type="NCBIfam" id="TIGR01472">
    <property type="entry name" value="gmd"/>
    <property type="match status" value="1"/>
</dbReference>
<name>A0ABV6BD03_9GAMM</name>
<comment type="caution">
    <text evidence="7">The sequence shown here is derived from an EMBL/GenBank/DDBJ whole genome shotgun (WGS) entry which is preliminary data.</text>
</comment>
<reference evidence="7 8" key="1">
    <citation type="submission" date="2024-09" db="EMBL/GenBank/DDBJ databases">
        <authorList>
            <person name="Sun Q."/>
            <person name="Mori K."/>
        </authorList>
    </citation>
    <scope>NUCLEOTIDE SEQUENCE [LARGE SCALE GENOMIC DNA]</scope>
    <source>
        <strain evidence="7 8">KCTC 23315</strain>
    </source>
</reference>
<evidence type="ECO:0000256" key="4">
    <source>
        <dbReference type="ARBA" id="ARBA00023239"/>
    </source>
</evidence>
<evidence type="ECO:0000259" key="6">
    <source>
        <dbReference type="Pfam" id="PF16363"/>
    </source>
</evidence>
<organism evidence="7 8">
    <name type="scientific">Rheinheimera tilapiae</name>
    <dbReference type="NCBI Taxonomy" id="875043"/>
    <lineage>
        <taxon>Bacteria</taxon>
        <taxon>Pseudomonadati</taxon>
        <taxon>Pseudomonadota</taxon>
        <taxon>Gammaproteobacteria</taxon>
        <taxon>Chromatiales</taxon>
        <taxon>Chromatiaceae</taxon>
        <taxon>Rheinheimera</taxon>
    </lineage>
</organism>
<dbReference type="Proteomes" id="UP001589813">
    <property type="component" value="Unassembled WGS sequence"/>
</dbReference>
<comment type="function">
    <text evidence="5">Catalyzes the conversion of GDP-D-mannose to GDP-4-dehydro-6-deoxy-D-mannose.</text>
</comment>
<dbReference type="Pfam" id="PF16363">
    <property type="entry name" value="GDP_Man_Dehyd"/>
    <property type="match status" value="1"/>
</dbReference>
<dbReference type="EC" id="4.2.1.47" evidence="3 5"/>
<dbReference type="InterPro" id="IPR006368">
    <property type="entry name" value="GDP_Man_deHydtase"/>
</dbReference>
<evidence type="ECO:0000256" key="2">
    <source>
        <dbReference type="ARBA" id="ARBA00009263"/>
    </source>
</evidence>
<dbReference type="InterPro" id="IPR036291">
    <property type="entry name" value="NAD(P)-bd_dom_sf"/>
</dbReference>
<evidence type="ECO:0000313" key="8">
    <source>
        <dbReference type="Proteomes" id="UP001589813"/>
    </source>
</evidence>
<accession>A0ABV6BD03</accession>
<comment type="catalytic activity">
    <reaction evidence="5">
        <text>GDP-alpha-D-mannose = GDP-4-dehydro-alpha-D-rhamnose + H2O</text>
        <dbReference type="Rhea" id="RHEA:23820"/>
        <dbReference type="ChEBI" id="CHEBI:15377"/>
        <dbReference type="ChEBI" id="CHEBI:57527"/>
        <dbReference type="ChEBI" id="CHEBI:57964"/>
        <dbReference type="EC" id="4.2.1.47"/>
    </reaction>
</comment>
<comment type="similarity">
    <text evidence="2 5">Belongs to the NAD(P)-dependent epimerase/dehydratase family. GDP-mannose 4,6-dehydratase subfamily.</text>
</comment>
<dbReference type="InterPro" id="IPR016040">
    <property type="entry name" value="NAD(P)-bd_dom"/>
</dbReference>
<dbReference type="Gene3D" id="3.40.50.720">
    <property type="entry name" value="NAD(P)-binding Rossmann-like Domain"/>
    <property type="match status" value="1"/>
</dbReference>
<dbReference type="HAMAP" id="MF_00955">
    <property type="entry name" value="GDP_Man_dehydratase"/>
    <property type="match status" value="1"/>
</dbReference>
<comment type="caution">
    <text evidence="5">Lacks conserved residue(s) required for the propagation of feature annotation.</text>
</comment>
<keyword evidence="8" id="KW-1185">Reference proteome</keyword>
<feature type="domain" description="NAD(P)-binding" evidence="6">
    <location>
        <begin position="7"/>
        <end position="345"/>
    </location>
</feature>
<keyword evidence="4 5" id="KW-0456">Lyase</keyword>
<dbReference type="PANTHER" id="PTHR43715">
    <property type="entry name" value="GDP-MANNOSE 4,6-DEHYDRATASE"/>
    <property type="match status" value="1"/>
</dbReference>